<dbReference type="EMBL" id="JACGWN010000014">
    <property type="protein sequence ID" value="KAL0405786.1"/>
    <property type="molecule type" value="Genomic_DNA"/>
</dbReference>
<evidence type="ECO:0000313" key="1">
    <source>
        <dbReference type="EMBL" id="KAL0405786.1"/>
    </source>
</evidence>
<sequence>MLWLIKDAMGYFKKSFVVPIKVHNRIIMACCLLHNFIRMEMPDDPFEMPTSVDVGGSDMQDYVSTIDGNPAWSTWRDVLAQSMFDEWRGH</sequence>
<reference evidence="1" key="2">
    <citation type="journal article" date="2024" name="Plant">
        <title>Genomic evolution and insights into agronomic trait innovations of Sesamum species.</title>
        <authorList>
            <person name="Miao H."/>
            <person name="Wang L."/>
            <person name="Qu L."/>
            <person name="Liu H."/>
            <person name="Sun Y."/>
            <person name="Le M."/>
            <person name="Wang Q."/>
            <person name="Wei S."/>
            <person name="Zheng Y."/>
            <person name="Lin W."/>
            <person name="Duan Y."/>
            <person name="Cao H."/>
            <person name="Xiong S."/>
            <person name="Wang X."/>
            <person name="Wei L."/>
            <person name="Li C."/>
            <person name="Ma Q."/>
            <person name="Ju M."/>
            <person name="Zhao R."/>
            <person name="Li G."/>
            <person name="Mu C."/>
            <person name="Tian Q."/>
            <person name="Mei H."/>
            <person name="Zhang T."/>
            <person name="Gao T."/>
            <person name="Zhang H."/>
        </authorList>
    </citation>
    <scope>NUCLEOTIDE SEQUENCE</scope>
    <source>
        <strain evidence="1">KEN1</strain>
    </source>
</reference>
<proteinExistence type="predicted"/>
<reference evidence="1" key="1">
    <citation type="submission" date="2020-06" db="EMBL/GenBank/DDBJ databases">
        <authorList>
            <person name="Li T."/>
            <person name="Hu X."/>
            <person name="Zhang T."/>
            <person name="Song X."/>
            <person name="Zhang H."/>
            <person name="Dai N."/>
            <person name="Sheng W."/>
            <person name="Hou X."/>
            <person name="Wei L."/>
        </authorList>
    </citation>
    <scope>NUCLEOTIDE SEQUENCE</scope>
    <source>
        <strain evidence="1">KEN1</strain>
        <tissue evidence="1">Leaf</tissue>
    </source>
</reference>
<name>A0AAW2TM05_9LAMI</name>
<organism evidence="1">
    <name type="scientific">Sesamum latifolium</name>
    <dbReference type="NCBI Taxonomy" id="2727402"/>
    <lineage>
        <taxon>Eukaryota</taxon>
        <taxon>Viridiplantae</taxon>
        <taxon>Streptophyta</taxon>
        <taxon>Embryophyta</taxon>
        <taxon>Tracheophyta</taxon>
        <taxon>Spermatophyta</taxon>
        <taxon>Magnoliopsida</taxon>
        <taxon>eudicotyledons</taxon>
        <taxon>Gunneridae</taxon>
        <taxon>Pentapetalae</taxon>
        <taxon>asterids</taxon>
        <taxon>lamiids</taxon>
        <taxon>Lamiales</taxon>
        <taxon>Pedaliaceae</taxon>
        <taxon>Sesamum</taxon>
    </lineage>
</organism>
<protein>
    <recommendedName>
        <fullName evidence="2">DDE Tnp4 domain-containing protein</fullName>
    </recommendedName>
</protein>
<comment type="caution">
    <text evidence="1">The sequence shown here is derived from an EMBL/GenBank/DDBJ whole genome shotgun (WGS) entry which is preliminary data.</text>
</comment>
<gene>
    <name evidence="1" type="ORF">Slati_3892500</name>
</gene>
<dbReference type="AlphaFoldDB" id="A0AAW2TM05"/>
<evidence type="ECO:0008006" key="2">
    <source>
        <dbReference type="Google" id="ProtNLM"/>
    </source>
</evidence>
<accession>A0AAW2TM05</accession>